<dbReference type="CDD" id="cd06261">
    <property type="entry name" value="TM_PBP2"/>
    <property type="match status" value="1"/>
</dbReference>
<keyword evidence="6 7" id="KW-0472">Membrane</keyword>
<dbReference type="EMBL" id="JAVDQF010000001">
    <property type="protein sequence ID" value="MDR6269315.1"/>
    <property type="molecule type" value="Genomic_DNA"/>
</dbReference>
<dbReference type="Gene3D" id="1.10.3720.10">
    <property type="entry name" value="MetI-like"/>
    <property type="match status" value="1"/>
</dbReference>
<evidence type="ECO:0000256" key="7">
    <source>
        <dbReference type="RuleBase" id="RU363032"/>
    </source>
</evidence>
<protein>
    <submittedName>
        <fullName evidence="10">Multiple sugar transport system permease protein</fullName>
    </submittedName>
</protein>
<feature type="domain" description="ABC transmembrane type-1" evidence="9">
    <location>
        <begin position="90"/>
        <end position="300"/>
    </location>
</feature>
<keyword evidence="11" id="KW-1185">Reference proteome</keyword>
<gene>
    <name evidence="10" type="ORF">JOE69_001553</name>
</gene>
<reference evidence="10 11" key="1">
    <citation type="submission" date="2023-07" db="EMBL/GenBank/DDBJ databases">
        <title>Sequencing the genomes of 1000 actinobacteria strains.</title>
        <authorList>
            <person name="Klenk H.-P."/>
        </authorList>
    </citation>
    <scope>NUCLEOTIDE SEQUENCE [LARGE SCALE GENOMIC DNA]</scope>
    <source>
        <strain evidence="10 11">DSM 14555</strain>
    </source>
</reference>
<feature type="transmembrane region" description="Helical" evidence="7">
    <location>
        <begin position="125"/>
        <end position="146"/>
    </location>
</feature>
<evidence type="ECO:0000259" key="9">
    <source>
        <dbReference type="PROSITE" id="PS50928"/>
    </source>
</evidence>
<keyword evidence="2 7" id="KW-0813">Transport</keyword>
<evidence type="ECO:0000313" key="10">
    <source>
        <dbReference type="EMBL" id="MDR6269315.1"/>
    </source>
</evidence>
<evidence type="ECO:0000256" key="1">
    <source>
        <dbReference type="ARBA" id="ARBA00004651"/>
    </source>
</evidence>
<dbReference type="PROSITE" id="PS50928">
    <property type="entry name" value="ABC_TM1"/>
    <property type="match status" value="1"/>
</dbReference>
<comment type="subcellular location">
    <subcellularLocation>
        <location evidence="1 7">Cell membrane</location>
        <topology evidence="1 7">Multi-pass membrane protein</topology>
    </subcellularLocation>
</comment>
<evidence type="ECO:0000256" key="4">
    <source>
        <dbReference type="ARBA" id="ARBA00022692"/>
    </source>
</evidence>
<feature type="transmembrane region" description="Helical" evidence="7">
    <location>
        <begin position="279"/>
        <end position="301"/>
    </location>
</feature>
<dbReference type="SUPFAM" id="SSF160964">
    <property type="entry name" value="MalF N-terminal region-like"/>
    <property type="match status" value="1"/>
</dbReference>
<comment type="similarity">
    <text evidence="7">Belongs to the binding-protein-dependent transport system permease family.</text>
</comment>
<evidence type="ECO:0000256" key="3">
    <source>
        <dbReference type="ARBA" id="ARBA00022475"/>
    </source>
</evidence>
<dbReference type="InterPro" id="IPR035906">
    <property type="entry name" value="MetI-like_sf"/>
</dbReference>
<evidence type="ECO:0000256" key="5">
    <source>
        <dbReference type="ARBA" id="ARBA00022989"/>
    </source>
</evidence>
<dbReference type="PANTHER" id="PTHR43005:SF1">
    <property type="entry name" value="SPERMIDINE_PUTRESCINE TRANSPORT SYSTEM PERMEASE PROTEIN"/>
    <property type="match status" value="1"/>
</dbReference>
<dbReference type="PANTHER" id="PTHR43005">
    <property type="entry name" value="BLR7065 PROTEIN"/>
    <property type="match status" value="1"/>
</dbReference>
<sequence>MKAAHLQAAGPQPGRRGLDPRRKRSWTRALPVLPAVVLLLAFMAGPIIYSVYLAFTNRALRGAGAADPEFIGLGNFGQAFGSAQFWHSVLLTLAFTIVSAVIGQNILGMLLALLMRSASRITTTLTSAIIIGAWILPEVVAGYLWYTFLGKKGSLNGVLGFFGLPAQDLLISFPILAVAFANIWRGTAFSMLVYRAALTQVPPEIGESAQLDGAGAVRRFFSITLPMIRRSVLTNLMLITLQTLSVFGLIYVMTAGGPAGASQTLPLFMYEQAFSFGQLGYGAAVALLLLVIGAIASLVYLRLLPKEDKS</sequence>
<evidence type="ECO:0000313" key="11">
    <source>
        <dbReference type="Proteomes" id="UP001185069"/>
    </source>
</evidence>
<evidence type="ECO:0000256" key="2">
    <source>
        <dbReference type="ARBA" id="ARBA00022448"/>
    </source>
</evidence>
<evidence type="ECO:0000256" key="6">
    <source>
        <dbReference type="ARBA" id="ARBA00023136"/>
    </source>
</evidence>
<keyword evidence="3" id="KW-1003">Cell membrane</keyword>
<accession>A0ABU1JA64</accession>
<keyword evidence="5 7" id="KW-1133">Transmembrane helix</keyword>
<feature type="transmembrane region" description="Helical" evidence="7">
    <location>
        <begin position="158"/>
        <end position="184"/>
    </location>
</feature>
<proteinExistence type="inferred from homology"/>
<feature type="transmembrane region" description="Helical" evidence="7">
    <location>
        <begin position="236"/>
        <end position="259"/>
    </location>
</feature>
<comment type="caution">
    <text evidence="10">The sequence shown here is derived from an EMBL/GenBank/DDBJ whole genome shotgun (WGS) entry which is preliminary data.</text>
</comment>
<feature type="region of interest" description="Disordered" evidence="8">
    <location>
        <begin position="1"/>
        <end position="22"/>
    </location>
</feature>
<feature type="transmembrane region" description="Helical" evidence="7">
    <location>
        <begin position="30"/>
        <end position="52"/>
    </location>
</feature>
<dbReference type="RefSeq" id="WP_309797533.1">
    <property type="nucleotide sequence ID" value="NZ_BAAAHY010000005.1"/>
</dbReference>
<keyword evidence="4 7" id="KW-0812">Transmembrane</keyword>
<organism evidence="10 11">
    <name type="scientific">Arthrobacter russicus</name>
    <dbReference type="NCBI Taxonomy" id="172040"/>
    <lineage>
        <taxon>Bacteria</taxon>
        <taxon>Bacillati</taxon>
        <taxon>Actinomycetota</taxon>
        <taxon>Actinomycetes</taxon>
        <taxon>Micrococcales</taxon>
        <taxon>Micrococcaceae</taxon>
        <taxon>Arthrobacter</taxon>
    </lineage>
</organism>
<keyword evidence="10" id="KW-0762">Sugar transport</keyword>
<dbReference type="Pfam" id="PF00528">
    <property type="entry name" value="BPD_transp_1"/>
    <property type="match status" value="1"/>
</dbReference>
<name>A0ABU1JA64_9MICC</name>
<dbReference type="InterPro" id="IPR000515">
    <property type="entry name" value="MetI-like"/>
</dbReference>
<dbReference type="SUPFAM" id="SSF161098">
    <property type="entry name" value="MetI-like"/>
    <property type="match status" value="1"/>
</dbReference>
<feature type="transmembrane region" description="Helical" evidence="7">
    <location>
        <begin position="85"/>
        <end position="113"/>
    </location>
</feature>
<evidence type="ECO:0000256" key="8">
    <source>
        <dbReference type="SAM" id="MobiDB-lite"/>
    </source>
</evidence>
<dbReference type="Proteomes" id="UP001185069">
    <property type="component" value="Unassembled WGS sequence"/>
</dbReference>